<dbReference type="InParanoid" id="A0A6P7FBH5"/>
<organism evidence="2">
    <name type="scientific">Diabrotica virgifera virgifera</name>
    <name type="common">western corn rootworm</name>
    <dbReference type="NCBI Taxonomy" id="50390"/>
    <lineage>
        <taxon>Eukaryota</taxon>
        <taxon>Metazoa</taxon>
        <taxon>Ecdysozoa</taxon>
        <taxon>Arthropoda</taxon>
        <taxon>Hexapoda</taxon>
        <taxon>Insecta</taxon>
        <taxon>Pterygota</taxon>
        <taxon>Neoptera</taxon>
        <taxon>Endopterygota</taxon>
        <taxon>Coleoptera</taxon>
        <taxon>Polyphaga</taxon>
        <taxon>Cucujiformia</taxon>
        <taxon>Chrysomeloidea</taxon>
        <taxon>Chrysomelidae</taxon>
        <taxon>Galerucinae</taxon>
        <taxon>Diabroticina</taxon>
        <taxon>Diabroticites</taxon>
        <taxon>Diabrotica</taxon>
    </lineage>
</organism>
<evidence type="ECO:0000313" key="2">
    <source>
        <dbReference type="RefSeq" id="XP_028133259.1"/>
    </source>
</evidence>
<sequence length="132" mass="14752">MGKSQPRFGSYTIRRKKKMKKYIHKAYEGGTTTSHYFLNFRLSKRGRHFSTSTPDGATAIPGEEGTLEGSKKKVSGFMGFSSETSVVECVKYQTFFRPPPPSAGGKPLRRSRLPQHRTYGPARDITELFGGV</sequence>
<dbReference type="AlphaFoldDB" id="A0A6P7FBH5"/>
<protein>
    <submittedName>
        <fullName evidence="2">Uncharacterized protein LOC114328572 isoform X1</fullName>
    </submittedName>
</protein>
<reference evidence="2" key="1">
    <citation type="submission" date="2025-08" db="UniProtKB">
        <authorList>
            <consortium name="RefSeq"/>
        </authorList>
    </citation>
    <scope>IDENTIFICATION</scope>
    <source>
        <tissue evidence="2">Whole insect</tissue>
    </source>
</reference>
<dbReference type="RefSeq" id="XP_028133259.1">
    <property type="nucleotide sequence ID" value="XM_028277458.1"/>
</dbReference>
<gene>
    <name evidence="2" type="primary">LOC114328572</name>
</gene>
<accession>A0A6P7FBH5</accession>
<feature type="region of interest" description="Disordered" evidence="1">
    <location>
        <begin position="98"/>
        <end position="124"/>
    </location>
</feature>
<evidence type="ECO:0000256" key="1">
    <source>
        <dbReference type="SAM" id="MobiDB-lite"/>
    </source>
</evidence>
<name>A0A6P7FBH5_DIAVI</name>
<proteinExistence type="predicted"/>